<evidence type="ECO:0000313" key="1">
    <source>
        <dbReference type="EMBL" id="NDK92167.1"/>
    </source>
</evidence>
<gene>
    <name evidence="1" type="ORF">GYA93_21750</name>
</gene>
<accession>A0A7K3LX86</accession>
<dbReference type="EMBL" id="JAADZU010000103">
    <property type="protein sequence ID" value="NDK92167.1"/>
    <property type="molecule type" value="Genomic_DNA"/>
</dbReference>
<name>A0A7K3LX86_9ACTN</name>
<sequence>MRHGCSSEQIMDLYLQASAGQAPAGTKTIVLLPVFEVRGKPISYGTAKALTTTQNLLGDSLTFTAGPNNTPWVYKDYIWGRDAGGELVFGDSRIDGRPAWSADFSRDFGGRPISLHEYRKLTDDVWIGRDIGGGQSTNGHTGGAFALY</sequence>
<protein>
    <submittedName>
        <fullName evidence="1">Uncharacterized protein</fullName>
    </submittedName>
</protein>
<organism evidence="1 2">
    <name type="scientific">Gordonia desulfuricans</name>
    <dbReference type="NCBI Taxonomy" id="89051"/>
    <lineage>
        <taxon>Bacteria</taxon>
        <taxon>Bacillati</taxon>
        <taxon>Actinomycetota</taxon>
        <taxon>Actinomycetes</taxon>
        <taxon>Mycobacteriales</taxon>
        <taxon>Gordoniaceae</taxon>
        <taxon>Gordonia</taxon>
    </lineage>
</organism>
<evidence type="ECO:0000313" key="2">
    <source>
        <dbReference type="Proteomes" id="UP000466307"/>
    </source>
</evidence>
<reference evidence="1 2" key="1">
    <citation type="submission" date="2020-01" db="EMBL/GenBank/DDBJ databases">
        <title>Investigation of new actinobacteria for the biodesulphurisation of diesel fuel.</title>
        <authorList>
            <person name="Athi Narayanan S.M."/>
        </authorList>
    </citation>
    <scope>NUCLEOTIDE SEQUENCE [LARGE SCALE GENOMIC DNA]</scope>
    <source>
        <strain evidence="1 2">213E</strain>
    </source>
</reference>
<dbReference type="AlphaFoldDB" id="A0A7K3LX86"/>
<keyword evidence="2" id="KW-1185">Reference proteome</keyword>
<proteinExistence type="predicted"/>
<comment type="caution">
    <text evidence="1">The sequence shown here is derived from an EMBL/GenBank/DDBJ whole genome shotgun (WGS) entry which is preliminary data.</text>
</comment>
<dbReference type="Proteomes" id="UP000466307">
    <property type="component" value="Unassembled WGS sequence"/>
</dbReference>